<dbReference type="EMBL" id="JBHSZQ010000001">
    <property type="protein sequence ID" value="MFC7124601.1"/>
    <property type="molecule type" value="Genomic_DNA"/>
</dbReference>
<evidence type="ECO:0000256" key="2">
    <source>
        <dbReference type="ARBA" id="ARBA00023004"/>
    </source>
</evidence>
<keyword evidence="2" id="KW-0408">Iron</keyword>
<keyword evidence="4" id="KW-0456">Lyase</keyword>
<dbReference type="GO" id="GO:0016829">
    <property type="term" value="F:lyase activity"/>
    <property type="evidence" value="ECO:0007669"/>
    <property type="project" value="UniProtKB-KW"/>
</dbReference>
<dbReference type="PANTHER" id="PTHR11108">
    <property type="entry name" value="FERROCHELATASE"/>
    <property type="match status" value="1"/>
</dbReference>
<keyword evidence="5" id="KW-0627">Porphyrin biosynthesis</keyword>
<evidence type="ECO:0000313" key="7">
    <source>
        <dbReference type="EMBL" id="MFC7124601.1"/>
    </source>
</evidence>
<dbReference type="AlphaFoldDB" id="A0ABD5X0A4"/>
<name>A0ABD5X0A4_9EURY</name>
<dbReference type="CDD" id="cd03411">
    <property type="entry name" value="Ferrochelatase_N"/>
    <property type="match status" value="1"/>
</dbReference>
<dbReference type="Gene3D" id="3.40.50.1400">
    <property type="match status" value="2"/>
</dbReference>
<dbReference type="RefSeq" id="WP_267637687.1">
    <property type="nucleotide sequence ID" value="NZ_JAODIY010000010.1"/>
</dbReference>
<evidence type="ECO:0000256" key="6">
    <source>
        <dbReference type="RuleBase" id="RU004185"/>
    </source>
</evidence>
<protein>
    <submittedName>
        <fullName evidence="7">Ferrochelatase</fullName>
    </submittedName>
</protein>
<comment type="caution">
    <text evidence="7">The sequence shown here is derived from an EMBL/GenBank/DDBJ whole genome shotgun (WGS) entry which is preliminary data.</text>
</comment>
<dbReference type="Proteomes" id="UP001596414">
    <property type="component" value="Unassembled WGS sequence"/>
</dbReference>
<evidence type="ECO:0000256" key="3">
    <source>
        <dbReference type="ARBA" id="ARBA00023133"/>
    </source>
</evidence>
<dbReference type="InterPro" id="IPR001015">
    <property type="entry name" value="Ferrochelatase"/>
</dbReference>
<evidence type="ECO:0000256" key="4">
    <source>
        <dbReference type="ARBA" id="ARBA00023239"/>
    </source>
</evidence>
<dbReference type="PANTHER" id="PTHR11108:SF1">
    <property type="entry name" value="FERROCHELATASE, MITOCHONDRIAL"/>
    <property type="match status" value="1"/>
</dbReference>
<dbReference type="CDD" id="cd00419">
    <property type="entry name" value="Ferrochelatase_C"/>
    <property type="match status" value="1"/>
</dbReference>
<dbReference type="InterPro" id="IPR033659">
    <property type="entry name" value="Ferrochelatase_N"/>
</dbReference>
<comment type="similarity">
    <text evidence="6">Belongs to the ferrochelatase family.</text>
</comment>
<dbReference type="NCBIfam" id="TIGR00109">
    <property type="entry name" value="hemH"/>
    <property type="match status" value="1"/>
</dbReference>
<gene>
    <name evidence="7" type="primary">hemH</name>
    <name evidence="7" type="ORF">ACFQJ7_00895</name>
</gene>
<sequence>MKTGIALLNFGEPAEPERDRVVAYLERIFYANADLEEADTKEEAKERARQLAKRRAPGLIEEYKEIGGSPLNEQAGTQGDLLESSLADRGYDVTAYNGMQYTEPFIEDAVEAARDDGIEKLIGLPVYPLCGPSTNVLALDELEEAAENIDFDVEIQGITGWHKHPTYNRVRADAIRSVVDEHGLDLSDPETAFVFSAHGTPAHYLDEGSRYDIYVEEFCETVASMLGIEEYHLGYQNHGNRDIPWTEPETEDLVAELDHDRVVVDPVSFLHEQSETLSELDIELDEDAIDENQEFYRVPIPHDDARLGELFADLVEPFLADFEPEYYQYRQCQCRDEPGTMCLNAPRSD</sequence>
<dbReference type="InterPro" id="IPR033644">
    <property type="entry name" value="Ferrochelatase_C"/>
</dbReference>
<dbReference type="GO" id="GO:0006783">
    <property type="term" value="P:heme biosynthetic process"/>
    <property type="evidence" value="ECO:0007669"/>
    <property type="project" value="UniProtKB-KW"/>
</dbReference>
<reference evidence="7 8" key="1">
    <citation type="journal article" date="2014" name="Int. J. Syst. Evol. Microbiol.">
        <title>Complete genome sequence of Corynebacterium casei LMG S-19264T (=DSM 44701T), isolated from a smear-ripened cheese.</title>
        <authorList>
            <consortium name="US DOE Joint Genome Institute (JGI-PGF)"/>
            <person name="Walter F."/>
            <person name="Albersmeier A."/>
            <person name="Kalinowski J."/>
            <person name="Ruckert C."/>
        </authorList>
    </citation>
    <scope>NUCLEOTIDE SEQUENCE [LARGE SCALE GENOMIC DNA]</scope>
    <source>
        <strain evidence="7 8">CGMCC 4.7215</strain>
    </source>
</reference>
<evidence type="ECO:0000256" key="5">
    <source>
        <dbReference type="ARBA" id="ARBA00023244"/>
    </source>
</evidence>
<comment type="pathway">
    <text evidence="1">Porphyrin-containing compound metabolism; protoheme biosynthesis.</text>
</comment>
<dbReference type="Pfam" id="PF00762">
    <property type="entry name" value="Ferrochelatase"/>
    <property type="match status" value="1"/>
</dbReference>
<evidence type="ECO:0000313" key="8">
    <source>
        <dbReference type="Proteomes" id="UP001596414"/>
    </source>
</evidence>
<dbReference type="SUPFAM" id="SSF53800">
    <property type="entry name" value="Chelatase"/>
    <property type="match status" value="1"/>
</dbReference>
<accession>A0ABD5X0A4</accession>
<evidence type="ECO:0000256" key="1">
    <source>
        <dbReference type="ARBA" id="ARBA00004744"/>
    </source>
</evidence>
<proteinExistence type="inferred from homology"/>
<organism evidence="7 8">
    <name type="scientific">Halovenus rubra</name>
    <dbReference type="NCBI Taxonomy" id="869890"/>
    <lineage>
        <taxon>Archaea</taxon>
        <taxon>Methanobacteriati</taxon>
        <taxon>Methanobacteriota</taxon>
        <taxon>Stenosarchaea group</taxon>
        <taxon>Halobacteria</taxon>
        <taxon>Halobacteriales</taxon>
        <taxon>Haloarculaceae</taxon>
        <taxon>Halovenus</taxon>
    </lineage>
</organism>
<keyword evidence="3" id="KW-0350">Heme biosynthesis</keyword>